<dbReference type="RefSeq" id="XP_007679518.1">
    <property type="nucleotide sequence ID" value="XM_007681328.1"/>
</dbReference>
<evidence type="ECO:0000313" key="2">
    <source>
        <dbReference type="EMBL" id="EMC93306.1"/>
    </source>
</evidence>
<evidence type="ECO:0000313" key="3">
    <source>
        <dbReference type="Proteomes" id="UP000011761"/>
    </source>
</evidence>
<organism evidence="2 3">
    <name type="scientific">Baudoinia panamericana (strain UAMH 10762)</name>
    <name type="common">Angels' share fungus</name>
    <name type="synonym">Baudoinia compniacensis (strain UAMH 10762)</name>
    <dbReference type="NCBI Taxonomy" id="717646"/>
    <lineage>
        <taxon>Eukaryota</taxon>
        <taxon>Fungi</taxon>
        <taxon>Dikarya</taxon>
        <taxon>Ascomycota</taxon>
        <taxon>Pezizomycotina</taxon>
        <taxon>Dothideomycetes</taxon>
        <taxon>Dothideomycetidae</taxon>
        <taxon>Mycosphaerellales</taxon>
        <taxon>Teratosphaeriaceae</taxon>
        <taxon>Baudoinia</taxon>
    </lineage>
</organism>
<gene>
    <name evidence="2" type="ORF">BAUCODRAFT_568129</name>
</gene>
<evidence type="ECO:0000259" key="1">
    <source>
        <dbReference type="Pfam" id="PF20253"/>
    </source>
</evidence>
<protein>
    <recommendedName>
        <fullName evidence="1">DUF6604 domain-containing protein</fullName>
    </recommendedName>
</protein>
<dbReference type="AlphaFoldDB" id="M2MA11"/>
<dbReference type="HOGENOM" id="CLU_647203_0_0_1"/>
<dbReference type="KEGG" id="bcom:BAUCODRAFT_568129"/>
<proteinExistence type="predicted"/>
<dbReference type="Pfam" id="PF20253">
    <property type="entry name" value="DUF6604"/>
    <property type="match status" value="1"/>
</dbReference>
<dbReference type="OrthoDB" id="3650889at2759"/>
<reference evidence="2 3" key="1">
    <citation type="journal article" date="2012" name="PLoS Pathog.">
        <title>Diverse lifestyles and strategies of plant pathogenesis encoded in the genomes of eighteen Dothideomycetes fungi.</title>
        <authorList>
            <person name="Ohm R.A."/>
            <person name="Feau N."/>
            <person name="Henrissat B."/>
            <person name="Schoch C.L."/>
            <person name="Horwitz B.A."/>
            <person name="Barry K.W."/>
            <person name="Condon B.J."/>
            <person name="Copeland A.C."/>
            <person name="Dhillon B."/>
            <person name="Glaser F."/>
            <person name="Hesse C.N."/>
            <person name="Kosti I."/>
            <person name="LaButti K."/>
            <person name="Lindquist E.A."/>
            <person name="Lucas S."/>
            <person name="Salamov A.A."/>
            <person name="Bradshaw R.E."/>
            <person name="Ciuffetti L."/>
            <person name="Hamelin R.C."/>
            <person name="Kema G.H.J."/>
            <person name="Lawrence C."/>
            <person name="Scott J.A."/>
            <person name="Spatafora J.W."/>
            <person name="Turgeon B.G."/>
            <person name="de Wit P.J.G.M."/>
            <person name="Zhong S."/>
            <person name="Goodwin S.B."/>
            <person name="Grigoriev I.V."/>
        </authorList>
    </citation>
    <scope>NUCLEOTIDE SEQUENCE [LARGE SCALE GENOMIC DNA]</scope>
    <source>
        <strain evidence="2 3">UAMH 10762</strain>
    </source>
</reference>
<name>M2MA11_BAUPA</name>
<sequence length="424" mass="47218">MVSPPVAGRYALYKEGTVRIVCWLKTEASHISEAVVNGLFEGKSCARDLIVLATAVSCAQTVIDIPGRRVELLDEFVEARAEFATWWSTQPADSSVKADNLTHQHFIKILGEVRKFLLHARTRQRGTMMARHQDDVATAHRTQTVDPLQRIDNNGIGQIHGIFFHLELNEPSQNPLGSEPQRYISSTKDTNNLGMDARTEKALHCGASYMTAAILSVLAASMTTEVAFGMMRRADNELATVYPDFRNADLVVDYLGYRLDCRGPAPALISRKLARRAFETSLCKELLFPGAQFILWCHLQECKFSADKPAYFEASQKSGDAAISTSTLAATVSTGRTKKVNSASHTMHPLVRVEGFVKYDALRYCVFPLWAERFRYLILELMQFIDALGPKPSSKGDGMFWIHGSDEFSVGLRDLKDSSERESG</sequence>
<dbReference type="InterPro" id="IPR046539">
    <property type="entry name" value="DUF6604"/>
</dbReference>
<accession>M2MA11</accession>
<dbReference type="GeneID" id="19115583"/>
<feature type="domain" description="DUF6604" evidence="1">
    <location>
        <begin position="12"/>
        <end position="182"/>
    </location>
</feature>
<dbReference type="Proteomes" id="UP000011761">
    <property type="component" value="Unassembled WGS sequence"/>
</dbReference>
<dbReference type="EMBL" id="KB445560">
    <property type="protein sequence ID" value="EMC93306.1"/>
    <property type="molecule type" value="Genomic_DNA"/>
</dbReference>
<keyword evidence="3" id="KW-1185">Reference proteome</keyword>